<feature type="region of interest" description="Disordered" evidence="1">
    <location>
        <begin position="50"/>
        <end position="86"/>
    </location>
</feature>
<sequence length="248" mass="27195">MSTNYIDWTLVMKINLRAQGLWETIKGVGDISDRDDMLAALITHTGRIGGDDGHSRCQADGQRDVEDHQDDAYAGGPRPRSDSSKTMACSIKTMLDLNAMTVKNLIGRLRTNGERCDLDTQSSSIRLLVTEEEWDARRRQHELGKGLSSSDGNNVPKSDPKPEPCARKTASFATGEQPANLAKVDEEEPALLLAQAGTINNDESPTPLMATIMPTAVDVSDLTKREVTPTTLMTGITKRMSPVLRHRH</sequence>
<comment type="caution">
    <text evidence="2">The sequence shown here is derived from an EMBL/GenBank/DDBJ whole genome shotgun (WGS) entry which is preliminary data.</text>
</comment>
<organism evidence="2 3">
    <name type="scientific">Marchantia polymorpha subsp. ruderalis</name>
    <dbReference type="NCBI Taxonomy" id="1480154"/>
    <lineage>
        <taxon>Eukaryota</taxon>
        <taxon>Viridiplantae</taxon>
        <taxon>Streptophyta</taxon>
        <taxon>Embryophyta</taxon>
        <taxon>Marchantiophyta</taxon>
        <taxon>Marchantiopsida</taxon>
        <taxon>Marchantiidae</taxon>
        <taxon>Marchantiales</taxon>
        <taxon>Marchantiaceae</taxon>
        <taxon>Marchantia</taxon>
    </lineage>
</organism>
<keyword evidence="3" id="KW-1185">Reference proteome</keyword>
<evidence type="ECO:0000313" key="2">
    <source>
        <dbReference type="EMBL" id="OAE22556.1"/>
    </source>
</evidence>
<feature type="region of interest" description="Disordered" evidence="1">
    <location>
        <begin position="142"/>
        <end position="169"/>
    </location>
</feature>
<dbReference type="Proteomes" id="UP000077202">
    <property type="component" value="Unassembled WGS sequence"/>
</dbReference>
<reference evidence="2" key="1">
    <citation type="submission" date="2016-03" db="EMBL/GenBank/DDBJ databases">
        <title>Mechanisms controlling the formation of the plant cell surface in tip-growing cells are functionally conserved among land plants.</title>
        <authorList>
            <person name="Honkanen S."/>
            <person name="Jones V.A."/>
            <person name="Morieri G."/>
            <person name="Champion C."/>
            <person name="Hetherington A.J."/>
            <person name="Kelly S."/>
            <person name="Saint-Marcoux D."/>
            <person name="Proust H."/>
            <person name="Prescott H."/>
            <person name="Dolan L."/>
        </authorList>
    </citation>
    <scope>NUCLEOTIDE SEQUENCE [LARGE SCALE GENOMIC DNA]</scope>
    <source>
        <tissue evidence="2">Whole gametophyte</tissue>
    </source>
</reference>
<evidence type="ECO:0000256" key="1">
    <source>
        <dbReference type="SAM" id="MobiDB-lite"/>
    </source>
</evidence>
<dbReference type="EMBL" id="LVLJ01003160">
    <property type="protein sequence ID" value="OAE22556.1"/>
    <property type="molecule type" value="Genomic_DNA"/>
</dbReference>
<accession>A0A176VRR7</accession>
<name>A0A176VRR7_MARPO</name>
<feature type="compositionally biased region" description="Polar residues" evidence="1">
    <location>
        <begin position="147"/>
        <end position="156"/>
    </location>
</feature>
<dbReference type="AlphaFoldDB" id="A0A176VRR7"/>
<evidence type="ECO:0008006" key="4">
    <source>
        <dbReference type="Google" id="ProtNLM"/>
    </source>
</evidence>
<feature type="compositionally biased region" description="Basic and acidic residues" evidence="1">
    <location>
        <begin position="50"/>
        <end position="66"/>
    </location>
</feature>
<proteinExistence type="predicted"/>
<gene>
    <name evidence="2" type="ORF">AXG93_3030s1030</name>
</gene>
<protein>
    <recommendedName>
        <fullName evidence="4">DUF4219 domain-containing protein</fullName>
    </recommendedName>
</protein>
<evidence type="ECO:0000313" key="3">
    <source>
        <dbReference type="Proteomes" id="UP000077202"/>
    </source>
</evidence>